<protein>
    <submittedName>
        <fullName evidence="2">Uncharacterized protein</fullName>
    </submittedName>
</protein>
<proteinExistence type="predicted"/>
<keyword evidence="3" id="KW-1185">Reference proteome</keyword>
<feature type="region of interest" description="Disordered" evidence="1">
    <location>
        <begin position="1"/>
        <end position="36"/>
    </location>
</feature>
<evidence type="ECO:0000256" key="1">
    <source>
        <dbReference type="SAM" id="MobiDB-lite"/>
    </source>
</evidence>
<dbReference type="AlphaFoldDB" id="A0A4Y7Q0S4"/>
<feature type="region of interest" description="Disordered" evidence="1">
    <location>
        <begin position="265"/>
        <end position="312"/>
    </location>
</feature>
<evidence type="ECO:0000313" key="3">
    <source>
        <dbReference type="Proteomes" id="UP000294933"/>
    </source>
</evidence>
<gene>
    <name evidence="2" type="ORF">BD410DRAFT_790384</name>
</gene>
<evidence type="ECO:0000313" key="2">
    <source>
        <dbReference type="EMBL" id="TDL21005.1"/>
    </source>
</evidence>
<dbReference type="Proteomes" id="UP000294933">
    <property type="component" value="Unassembled WGS sequence"/>
</dbReference>
<reference evidence="2 3" key="1">
    <citation type="submission" date="2018-06" db="EMBL/GenBank/DDBJ databases">
        <title>A transcriptomic atlas of mushroom development highlights an independent origin of complex multicellularity.</title>
        <authorList>
            <consortium name="DOE Joint Genome Institute"/>
            <person name="Krizsan K."/>
            <person name="Almasi E."/>
            <person name="Merenyi Z."/>
            <person name="Sahu N."/>
            <person name="Viragh M."/>
            <person name="Koszo T."/>
            <person name="Mondo S."/>
            <person name="Kiss B."/>
            <person name="Balint B."/>
            <person name="Kues U."/>
            <person name="Barry K."/>
            <person name="Hegedus J.C."/>
            <person name="Henrissat B."/>
            <person name="Johnson J."/>
            <person name="Lipzen A."/>
            <person name="Ohm R."/>
            <person name="Nagy I."/>
            <person name="Pangilinan J."/>
            <person name="Yan J."/>
            <person name="Xiong Y."/>
            <person name="Grigoriev I.V."/>
            <person name="Hibbett D.S."/>
            <person name="Nagy L.G."/>
        </authorList>
    </citation>
    <scope>NUCLEOTIDE SEQUENCE [LARGE SCALE GENOMIC DNA]</scope>
    <source>
        <strain evidence="2 3">SZMC22713</strain>
    </source>
</reference>
<sequence length="403" mass="43738">MPGKIVEGRQNLKRKQATSGSPAESQAARRRRLAKAEATPLGYLQLDQLGRPPYSSRRNEFRSQYQAFKSSRRVNIAVVQAPQEHALAPGVPTPPVAPLLALQAHAVTQQEQAPQVEDVEVDVFVGLGPSPLSNLPSTPLLRQLVEDVDGNAESVSGSATYSWAAEYEGADVSNDATAGENEDPKPHSPYFGAHVHNDPGVPATQDKALRSVAERSLSPGTNAEDDCLPDAKRGLTSSVSTPPPQARLSDMKGKGKAVLCHVADTPDAAPNLPNQASLAPGASRSRSRVLDNGDQEPEGSAAQSHRKSSNLTEHDIIGDTVVAILRGERESWTLIDTLLAKMHAFNPRWNQRAVTRAIKDLDCLQCRPTPEGDFYKYIEHNDSCRERRLTRYVSIMDKLSTLS</sequence>
<organism evidence="2 3">
    <name type="scientific">Rickenella mellea</name>
    <dbReference type="NCBI Taxonomy" id="50990"/>
    <lineage>
        <taxon>Eukaryota</taxon>
        <taxon>Fungi</taxon>
        <taxon>Dikarya</taxon>
        <taxon>Basidiomycota</taxon>
        <taxon>Agaricomycotina</taxon>
        <taxon>Agaricomycetes</taxon>
        <taxon>Hymenochaetales</taxon>
        <taxon>Rickenellaceae</taxon>
        <taxon>Rickenella</taxon>
    </lineage>
</organism>
<feature type="region of interest" description="Disordered" evidence="1">
    <location>
        <begin position="174"/>
        <end position="253"/>
    </location>
</feature>
<dbReference type="VEuPathDB" id="FungiDB:BD410DRAFT_790384"/>
<accession>A0A4Y7Q0S4</accession>
<name>A0A4Y7Q0S4_9AGAM</name>
<dbReference type="EMBL" id="ML170184">
    <property type="protein sequence ID" value="TDL21005.1"/>
    <property type="molecule type" value="Genomic_DNA"/>
</dbReference>